<dbReference type="Proteomes" id="UP000699975">
    <property type="component" value="Unassembled WGS sequence"/>
</dbReference>
<evidence type="ECO:0000313" key="2">
    <source>
        <dbReference type="Proteomes" id="UP000699975"/>
    </source>
</evidence>
<name>A0ABS6SLM8_9SPHN</name>
<reference evidence="1 2" key="1">
    <citation type="submission" date="2021-04" db="EMBL/GenBank/DDBJ databases">
        <authorList>
            <person name="Pira H."/>
            <person name="Risdian C."/>
            <person name="Wink J."/>
        </authorList>
    </citation>
    <scope>NUCLEOTIDE SEQUENCE [LARGE SCALE GENOMIC DNA]</scope>
    <source>
        <strain evidence="1 2">WH131</strain>
    </source>
</reference>
<evidence type="ECO:0000313" key="1">
    <source>
        <dbReference type="EMBL" id="MBV7265969.1"/>
    </source>
</evidence>
<sequence length="168" mass="19147">MSEVPAFVVEYDLLQKYASGPGDDRVVVITCAAFCEKYSLPLIKARLPAMDEELVERLFGENRPLSSASSRYDLAEAIGLITAEFRKELKIFIKIRNQFAHHVDIENADDTRISGLTNSLSLSLGNDPKLQEEYKSWPQSGRLHWHSLFFAGRFLDQLNFEHSRGRID</sequence>
<dbReference type="PANTHER" id="PTHR37941">
    <property type="entry name" value="FUMARASE E-RELATED"/>
    <property type="match status" value="1"/>
</dbReference>
<gene>
    <name evidence="1" type="ORF">KCG45_07235</name>
</gene>
<organism evidence="1 2">
    <name type="scientific">Erythrobacter ani</name>
    <dbReference type="NCBI Taxonomy" id="2827235"/>
    <lineage>
        <taxon>Bacteria</taxon>
        <taxon>Pseudomonadati</taxon>
        <taxon>Pseudomonadota</taxon>
        <taxon>Alphaproteobacteria</taxon>
        <taxon>Sphingomonadales</taxon>
        <taxon>Erythrobacteraceae</taxon>
        <taxon>Erythrobacter/Porphyrobacter group</taxon>
        <taxon>Erythrobacter</taxon>
    </lineage>
</organism>
<dbReference type="EMBL" id="JAGSPB010000002">
    <property type="protein sequence ID" value="MBV7265969.1"/>
    <property type="molecule type" value="Genomic_DNA"/>
</dbReference>
<evidence type="ECO:0008006" key="3">
    <source>
        <dbReference type="Google" id="ProtNLM"/>
    </source>
</evidence>
<proteinExistence type="predicted"/>
<comment type="caution">
    <text evidence="1">The sequence shown here is derived from an EMBL/GenBank/DDBJ whole genome shotgun (WGS) entry which is preliminary data.</text>
</comment>
<protein>
    <recommendedName>
        <fullName evidence="3">DUF4145 domain-containing protein</fullName>
    </recommendedName>
</protein>
<dbReference type="RefSeq" id="WP_218316567.1">
    <property type="nucleotide sequence ID" value="NZ_JAGSPB010000002.1"/>
</dbReference>
<keyword evidence="2" id="KW-1185">Reference proteome</keyword>
<dbReference type="InterPro" id="IPR007761">
    <property type="entry name" value="MtlR-like"/>
</dbReference>
<accession>A0ABS6SLM8</accession>
<dbReference type="PANTHER" id="PTHR37941:SF1">
    <property type="entry name" value="FUMARASE E-RELATED"/>
    <property type="match status" value="1"/>
</dbReference>